<reference evidence="2 3" key="1">
    <citation type="submission" date="2015-01" db="EMBL/GenBank/DDBJ databases">
        <title>Evolution of Trichinella species and genotypes.</title>
        <authorList>
            <person name="Korhonen P.K."/>
            <person name="Edoardo P."/>
            <person name="Giuseppe L.R."/>
            <person name="Gasser R.B."/>
        </authorList>
    </citation>
    <scope>NUCLEOTIDE SEQUENCE [LARGE SCALE GENOMIC DNA]</scope>
    <source>
        <strain evidence="2">ISS3</strain>
    </source>
</reference>
<feature type="signal peptide" evidence="1">
    <location>
        <begin position="1"/>
        <end position="16"/>
    </location>
</feature>
<evidence type="ECO:0000313" key="3">
    <source>
        <dbReference type="Proteomes" id="UP000054776"/>
    </source>
</evidence>
<gene>
    <name evidence="2" type="ORF">T01_2260</name>
</gene>
<keyword evidence="1" id="KW-0732">Signal</keyword>
<dbReference type="EMBL" id="JYDH01000120">
    <property type="protein sequence ID" value="KRY31340.1"/>
    <property type="molecule type" value="Genomic_DNA"/>
</dbReference>
<name>A0A0V1B442_TRISP</name>
<proteinExistence type="predicted"/>
<keyword evidence="3" id="KW-1185">Reference proteome</keyword>
<dbReference type="InParanoid" id="A0A0V1B442"/>
<evidence type="ECO:0000256" key="1">
    <source>
        <dbReference type="SAM" id="SignalP"/>
    </source>
</evidence>
<comment type="caution">
    <text evidence="2">The sequence shown here is derived from an EMBL/GenBank/DDBJ whole genome shotgun (WGS) entry which is preliminary data.</text>
</comment>
<feature type="chain" id="PRO_5006874955" description="Secreted protein" evidence="1">
    <location>
        <begin position="17"/>
        <end position="78"/>
    </location>
</feature>
<organism evidence="2 3">
    <name type="scientific">Trichinella spiralis</name>
    <name type="common">Trichina worm</name>
    <dbReference type="NCBI Taxonomy" id="6334"/>
    <lineage>
        <taxon>Eukaryota</taxon>
        <taxon>Metazoa</taxon>
        <taxon>Ecdysozoa</taxon>
        <taxon>Nematoda</taxon>
        <taxon>Enoplea</taxon>
        <taxon>Dorylaimia</taxon>
        <taxon>Trichinellida</taxon>
        <taxon>Trichinellidae</taxon>
        <taxon>Trichinella</taxon>
    </lineage>
</organism>
<sequence length="78" mass="9654">MHVFIFLIMHFVFHHAYDDWFVIRGKIYFRIIMKIWQCKEERACHRMKVDQSKRARAYTFAQDVAFLKICWKFLHGEA</sequence>
<evidence type="ECO:0000313" key="2">
    <source>
        <dbReference type="EMBL" id="KRY31340.1"/>
    </source>
</evidence>
<dbReference type="Proteomes" id="UP000054776">
    <property type="component" value="Unassembled WGS sequence"/>
</dbReference>
<protein>
    <recommendedName>
        <fullName evidence="4">Secreted protein</fullName>
    </recommendedName>
</protein>
<accession>A0A0V1B442</accession>
<evidence type="ECO:0008006" key="4">
    <source>
        <dbReference type="Google" id="ProtNLM"/>
    </source>
</evidence>
<dbReference type="AlphaFoldDB" id="A0A0V1B442"/>